<organism evidence="1 2">
    <name type="scientific">Echinimonas agarilytica</name>
    <dbReference type="NCBI Taxonomy" id="1215918"/>
    <lineage>
        <taxon>Bacteria</taxon>
        <taxon>Pseudomonadati</taxon>
        <taxon>Pseudomonadota</taxon>
        <taxon>Gammaproteobacteria</taxon>
        <taxon>Alteromonadales</taxon>
        <taxon>Echinimonadaceae</taxon>
        <taxon>Echinimonas</taxon>
    </lineage>
</organism>
<keyword evidence="2" id="KW-1185">Reference proteome</keyword>
<reference evidence="1 2" key="1">
    <citation type="journal article" date="2013" name="Antonie Van Leeuwenhoek">
        <title>Echinimonas agarilytica gen. nov., sp. nov., a new gammaproteobacterium isolated from the sea urchin Strongylocentrotus intermedius.</title>
        <authorList>
            <person name="Nedashkovskaya O.I."/>
            <person name="Stenkova A.M."/>
            <person name="Zhukova N.V."/>
            <person name="Van Trappen S."/>
            <person name="Lee J.S."/>
            <person name="Kim S.B."/>
        </authorList>
    </citation>
    <scope>NUCLEOTIDE SEQUENCE [LARGE SCALE GENOMIC DNA]</scope>
    <source>
        <strain evidence="1 2">KMM 6351</strain>
    </source>
</reference>
<dbReference type="InterPro" id="IPR025990">
    <property type="entry name" value="zinc_ribbon_bacterial"/>
</dbReference>
<accession>A0AA41W5W2</accession>
<evidence type="ECO:0000313" key="2">
    <source>
        <dbReference type="Proteomes" id="UP001165393"/>
    </source>
</evidence>
<dbReference type="Proteomes" id="UP001165393">
    <property type="component" value="Unassembled WGS sequence"/>
</dbReference>
<dbReference type="RefSeq" id="WP_251260858.1">
    <property type="nucleotide sequence ID" value="NZ_JAMQGP010000002.1"/>
</dbReference>
<proteinExistence type="predicted"/>
<comment type="caution">
    <text evidence="1">The sequence shown here is derived from an EMBL/GenBank/DDBJ whole genome shotgun (WGS) entry which is preliminary data.</text>
</comment>
<gene>
    <name evidence="1" type="ORF">NAF29_07330</name>
</gene>
<evidence type="ECO:0000313" key="1">
    <source>
        <dbReference type="EMBL" id="MCM2679482.1"/>
    </source>
</evidence>
<dbReference type="EMBL" id="JAMQGP010000002">
    <property type="protein sequence ID" value="MCM2679482.1"/>
    <property type="molecule type" value="Genomic_DNA"/>
</dbReference>
<protein>
    <submittedName>
        <fullName evidence="1">CPXCG motif-containing cysteine-rich protein</fullName>
    </submittedName>
</protein>
<dbReference type="Pfam" id="PF14255">
    <property type="entry name" value="Zn_ribbon_21"/>
    <property type="match status" value="1"/>
</dbReference>
<sequence>MPLPEKKICCPHCDYTYHLPIDDSAGSQDFYDDCPNCCCSFRVRLMFDPIHQVSRLTVDSDDEQIY</sequence>
<dbReference type="AlphaFoldDB" id="A0AA41W5W2"/>
<name>A0AA41W5W2_9GAMM</name>